<proteinExistence type="predicted"/>
<organism evidence="1">
    <name type="scientific">marine metagenome</name>
    <dbReference type="NCBI Taxonomy" id="408172"/>
    <lineage>
        <taxon>unclassified sequences</taxon>
        <taxon>metagenomes</taxon>
        <taxon>ecological metagenomes</taxon>
    </lineage>
</organism>
<protein>
    <submittedName>
        <fullName evidence="1">Uncharacterized protein</fullName>
    </submittedName>
</protein>
<reference evidence="1" key="1">
    <citation type="submission" date="2018-05" db="EMBL/GenBank/DDBJ databases">
        <authorList>
            <person name="Lanie J.A."/>
            <person name="Ng W.-L."/>
            <person name="Kazmierczak K.M."/>
            <person name="Andrzejewski T.M."/>
            <person name="Davidsen T.M."/>
            <person name="Wayne K.J."/>
            <person name="Tettelin H."/>
            <person name="Glass J.I."/>
            <person name="Rusch D."/>
            <person name="Podicherti R."/>
            <person name="Tsui H.-C.T."/>
            <person name="Winkler M.E."/>
        </authorList>
    </citation>
    <scope>NUCLEOTIDE SEQUENCE</scope>
</reference>
<dbReference type="EMBL" id="UINC01032756">
    <property type="protein sequence ID" value="SVB20937.1"/>
    <property type="molecule type" value="Genomic_DNA"/>
</dbReference>
<gene>
    <name evidence="1" type="ORF">METZ01_LOCUS173791</name>
</gene>
<feature type="non-terminal residue" evidence="1">
    <location>
        <position position="98"/>
    </location>
</feature>
<accession>A0A382C695</accession>
<sequence length="98" mass="11014">MELLTIGATTHSRDKQWKPGEGITMEVSGMTWVQDVLFVAIRKGEIWRIENPHVADRKDLSMSLFASGLHEPLGLLADGNDILVTQRSEVTRLRDRNG</sequence>
<name>A0A382C695_9ZZZZ</name>
<dbReference type="AlphaFoldDB" id="A0A382C695"/>
<evidence type="ECO:0000313" key="1">
    <source>
        <dbReference type="EMBL" id="SVB20937.1"/>
    </source>
</evidence>